<proteinExistence type="predicted"/>
<protein>
    <submittedName>
        <fullName evidence="1">Uncharacterized protein</fullName>
    </submittedName>
</protein>
<dbReference type="Proteomes" id="UP000054559">
    <property type="component" value="Unassembled WGS sequence"/>
</dbReference>
<dbReference type="EMBL" id="DS268205">
    <property type="protein sequence ID" value="KMU81597.1"/>
    <property type="molecule type" value="Genomic_DNA"/>
</dbReference>
<dbReference type="AlphaFoldDB" id="A0A0J8U428"/>
<sequence length="298" mass="34730">MESKSPIAASESPGECPPMDLFKNTFVMFPIRSNHEYDALWRDFTKRKFSKDDIPLLLHVRYDQYDVFVRQSKKDEFHEKYGHLRRELFDREDSLVGIHGRRKAVEMVISVYSKELDRDPCQTVKCLLEYQRSKYEELQAELIRGAYQHADFKGVLYFHLSKQINCALLFWPPSHKRVIDLAPGSECDALEDYIADTGFGYLRAPVFWPLASRQYDIFVSKPASARFEVVNRHLDTIPFEEHDELAHSLGKLRAAKHAIKELESLLEMRLLPGTEQLIRDRISYYAEIEASLVGAMQH</sequence>
<evidence type="ECO:0000313" key="1">
    <source>
        <dbReference type="EMBL" id="KMU81597.1"/>
    </source>
</evidence>
<gene>
    <name evidence="1" type="ORF">CISG_09210</name>
</gene>
<reference evidence="2" key="1">
    <citation type="journal article" date="2010" name="Genome Res.">
        <title>Population genomic sequencing of Coccidioides fungi reveals recent hybridization and transposon control.</title>
        <authorList>
            <person name="Neafsey D.E."/>
            <person name="Barker B.M."/>
            <person name="Sharpton T.J."/>
            <person name="Stajich J.E."/>
            <person name="Park D.J."/>
            <person name="Whiston E."/>
            <person name="Hung C.-Y."/>
            <person name="McMahan C."/>
            <person name="White J."/>
            <person name="Sykes S."/>
            <person name="Heiman D."/>
            <person name="Young S."/>
            <person name="Zeng Q."/>
            <person name="Abouelleil A."/>
            <person name="Aftuck L."/>
            <person name="Bessette D."/>
            <person name="Brown A."/>
            <person name="FitzGerald M."/>
            <person name="Lui A."/>
            <person name="Macdonald J.P."/>
            <person name="Priest M."/>
            <person name="Orbach M.J."/>
            <person name="Galgiani J.N."/>
            <person name="Kirkland T.N."/>
            <person name="Cole G.T."/>
            <person name="Birren B.W."/>
            <person name="Henn M.R."/>
            <person name="Taylor J.W."/>
            <person name="Rounsley S.D."/>
        </authorList>
    </citation>
    <scope>NUCLEOTIDE SEQUENCE [LARGE SCALE GENOMIC DNA]</scope>
    <source>
        <strain evidence="2">RMSCC 3703</strain>
    </source>
</reference>
<name>A0A0J8U428_COCIT</name>
<organism evidence="1 2">
    <name type="scientific">Coccidioides immitis RMSCC 3703</name>
    <dbReference type="NCBI Taxonomy" id="454286"/>
    <lineage>
        <taxon>Eukaryota</taxon>
        <taxon>Fungi</taxon>
        <taxon>Dikarya</taxon>
        <taxon>Ascomycota</taxon>
        <taxon>Pezizomycotina</taxon>
        <taxon>Eurotiomycetes</taxon>
        <taxon>Eurotiomycetidae</taxon>
        <taxon>Onygenales</taxon>
        <taxon>Onygenaceae</taxon>
        <taxon>Coccidioides</taxon>
    </lineage>
</organism>
<evidence type="ECO:0000313" key="2">
    <source>
        <dbReference type="Proteomes" id="UP000054559"/>
    </source>
</evidence>
<accession>A0A0J8U428</accession>